<dbReference type="PRINTS" id="PR01248">
    <property type="entry name" value="TYPE1KERATIN"/>
</dbReference>
<dbReference type="Pfam" id="PF00038">
    <property type="entry name" value="Filament"/>
    <property type="match status" value="1"/>
</dbReference>
<evidence type="ECO:0000256" key="2">
    <source>
        <dbReference type="ARBA" id="ARBA00022744"/>
    </source>
</evidence>
<organism evidence="6 7">
    <name type="scientific">Tupaia chinensis</name>
    <name type="common">Chinese tree shrew</name>
    <name type="synonym">Tupaia belangeri chinensis</name>
    <dbReference type="NCBI Taxonomy" id="246437"/>
    <lineage>
        <taxon>Eukaryota</taxon>
        <taxon>Metazoa</taxon>
        <taxon>Chordata</taxon>
        <taxon>Craniata</taxon>
        <taxon>Vertebrata</taxon>
        <taxon>Euteleostomi</taxon>
        <taxon>Mammalia</taxon>
        <taxon>Eutheria</taxon>
        <taxon>Euarchontoglires</taxon>
        <taxon>Scandentia</taxon>
        <taxon>Tupaiidae</taxon>
        <taxon>Tupaia</taxon>
    </lineage>
</organism>
<evidence type="ECO:0000256" key="3">
    <source>
        <dbReference type="ARBA" id="ARBA00022754"/>
    </source>
</evidence>
<proteinExistence type="predicted"/>
<evidence type="ECO:0000313" key="6">
    <source>
        <dbReference type="EMBL" id="ELV10057.1"/>
    </source>
</evidence>
<dbReference type="AlphaFoldDB" id="L8Y1F8"/>
<evidence type="ECO:0000256" key="1">
    <source>
        <dbReference type="ARBA" id="ARBA00022553"/>
    </source>
</evidence>
<keyword evidence="1" id="KW-0597">Phosphoprotein</keyword>
<dbReference type="InParanoid" id="L8Y1F8"/>
<dbReference type="PROSITE" id="PS51842">
    <property type="entry name" value="IF_ROD_2"/>
    <property type="match status" value="1"/>
</dbReference>
<reference evidence="7" key="1">
    <citation type="submission" date="2012-07" db="EMBL/GenBank/DDBJ databases">
        <title>Genome of the Chinese tree shrew, a rising model animal genetically related to primates.</title>
        <authorList>
            <person name="Zhang G."/>
            <person name="Fan Y."/>
            <person name="Yao Y."/>
            <person name="Huang Z."/>
        </authorList>
    </citation>
    <scope>NUCLEOTIDE SEQUENCE [LARGE SCALE GENOMIC DNA]</scope>
</reference>
<dbReference type="InterPro" id="IPR039008">
    <property type="entry name" value="IF_rod_dom"/>
</dbReference>
<dbReference type="Proteomes" id="UP000011518">
    <property type="component" value="Unassembled WGS sequence"/>
</dbReference>
<feature type="domain" description="IF rod" evidence="5">
    <location>
        <begin position="1"/>
        <end position="134"/>
    </location>
</feature>
<dbReference type="EMBL" id="KB368846">
    <property type="protein sequence ID" value="ELV10057.1"/>
    <property type="molecule type" value="Genomic_DNA"/>
</dbReference>
<dbReference type="STRING" id="246437.L8Y1F8"/>
<keyword evidence="4" id="KW-0175">Coiled coil</keyword>
<dbReference type="PANTHER" id="PTHR23239">
    <property type="entry name" value="INTERMEDIATE FILAMENT"/>
    <property type="match status" value="1"/>
</dbReference>
<keyword evidence="3" id="KW-0403">Intermediate filament</keyword>
<keyword evidence="7" id="KW-1185">Reference proteome</keyword>
<evidence type="ECO:0000256" key="4">
    <source>
        <dbReference type="ARBA" id="ARBA00023054"/>
    </source>
</evidence>
<dbReference type="GO" id="GO:0045104">
    <property type="term" value="P:intermediate filament cytoskeleton organization"/>
    <property type="evidence" value="ECO:0007669"/>
    <property type="project" value="TreeGrafter"/>
</dbReference>
<dbReference type="PANTHER" id="PTHR23239:SF349">
    <property type="entry name" value="KERATIN, TYPE I CYTOSKELETAL 18"/>
    <property type="match status" value="1"/>
</dbReference>
<reference evidence="7" key="2">
    <citation type="journal article" date="2013" name="Nat. Commun.">
        <title>Genome of the Chinese tree shrew.</title>
        <authorList>
            <person name="Fan Y."/>
            <person name="Huang Z.Y."/>
            <person name="Cao C.C."/>
            <person name="Chen C.S."/>
            <person name="Chen Y.X."/>
            <person name="Fan D.D."/>
            <person name="He J."/>
            <person name="Hou H.L."/>
            <person name="Hu L."/>
            <person name="Hu X.T."/>
            <person name="Jiang X.T."/>
            <person name="Lai R."/>
            <person name="Lang Y.S."/>
            <person name="Liang B."/>
            <person name="Liao S.G."/>
            <person name="Mu D."/>
            <person name="Ma Y.Y."/>
            <person name="Niu Y.Y."/>
            <person name="Sun X.Q."/>
            <person name="Xia J.Q."/>
            <person name="Xiao J."/>
            <person name="Xiong Z.Q."/>
            <person name="Xu L."/>
            <person name="Yang L."/>
            <person name="Zhang Y."/>
            <person name="Zhao W."/>
            <person name="Zhao X.D."/>
            <person name="Zheng Y.T."/>
            <person name="Zhou J.M."/>
            <person name="Zhu Y.B."/>
            <person name="Zhang G.J."/>
            <person name="Wang J."/>
            <person name="Yao Y.G."/>
        </authorList>
    </citation>
    <scope>NUCLEOTIDE SEQUENCE [LARGE SCALE GENOMIC DNA]</scope>
</reference>
<feature type="non-terminal residue" evidence="6">
    <location>
        <position position="1"/>
    </location>
</feature>
<dbReference type="InterPro" id="IPR002957">
    <property type="entry name" value="Keratin_I"/>
</dbReference>
<sequence length="134" mass="15373">TFEELRAQVFAKSVYNARTVLQIHNAGLAADDFKVKYETELTTHQSVENDIHGFHKVTDDTNVTWLQLMTELKALKEEQLFMKKNHEEEVNGLSAQISSSELTMEVDAPKSQNLSKTMADIWTQCDQLTQKNRE</sequence>
<keyword evidence="2" id="KW-0416">Keratin</keyword>
<dbReference type="GO" id="GO:0005198">
    <property type="term" value="F:structural molecule activity"/>
    <property type="evidence" value="ECO:0007669"/>
    <property type="project" value="InterPro"/>
</dbReference>
<evidence type="ECO:0000259" key="5">
    <source>
        <dbReference type="PROSITE" id="PS51842"/>
    </source>
</evidence>
<dbReference type="GO" id="GO:0045095">
    <property type="term" value="C:keratin filament"/>
    <property type="evidence" value="ECO:0007669"/>
    <property type="project" value="TreeGrafter"/>
</dbReference>
<accession>L8Y1F8</accession>
<evidence type="ECO:0000313" key="7">
    <source>
        <dbReference type="Proteomes" id="UP000011518"/>
    </source>
</evidence>
<name>L8Y1F8_TUPCH</name>
<gene>
    <name evidence="6" type="ORF">TREES_T100004819</name>
</gene>
<protein>
    <submittedName>
        <fullName evidence="6">Keratin, type I cytoskeletal 18</fullName>
    </submittedName>
</protein>
<dbReference type="Gene3D" id="1.20.5.1160">
    <property type="entry name" value="Vasodilator-stimulated phosphoprotein"/>
    <property type="match status" value="1"/>
</dbReference>
<dbReference type="SMART" id="SM01391">
    <property type="entry name" value="Filament"/>
    <property type="match status" value="1"/>
</dbReference>